<dbReference type="GO" id="GO:0005829">
    <property type="term" value="C:cytosol"/>
    <property type="evidence" value="ECO:0007669"/>
    <property type="project" value="TreeGrafter"/>
</dbReference>
<protein>
    <submittedName>
        <fullName evidence="3">Anaerobic benzoate catabolism transcriptional regulator</fullName>
    </submittedName>
</protein>
<comment type="caution">
    <text evidence="3">The sequence shown here is derived from an EMBL/GenBank/DDBJ whole genome shotgun (WGS) entry which is preliminary data.</text>
</comment>
<organism evidence="3">
    <name type="scientific">mine drainage metagenome</name>
    <dbReference type="NCBI Taxonomy" id="410659"/>
    <lineage>
        <taxon>unclassified sequences</taxon>
        <taxon>metagenomes</taxon>
        <taxon>ecological metagenomes</taxon>
    </lineage>
</organism>
<dbReference type="PANTHER" id="PTHR46797">
    <property type="entry name" value="HTH-TYPE TRANSCRIPTIONAL REGULATOR"/>
    <property type="match status" value="1"/>
</dbReference>
<dbReference type="EMBL" id="MLJW01009349">
    <property type="protein sequence ID" value="OIQ63057.1"/>
    <property type="molecule type" value="Genomic_DNA"/>
</dbReference>
<dbReference type="Pfam" id="PF01381">
    <property type="entry name" value="HTH_3"/>
    <property type="match status" value="1"/>
</dbReference>
<keyword evidence="1" id="KW-0238">DNA-binding</keyword>
<gene>
    <name evidence="3" type="ORF">GALL_554080</name>
</gene>
<sequence length="73" mass="8313">MTQKEKILAKFANHLKELREERGLSIRELALRSNLEYSQVQRIEKGKVNIALTTLLALADGLDIVSTELINYT</sequence>
<dbReference type="PANTHER" id="PTHR46797:SF1">
    <property type="entry name" value="METHYLPHOSPHONATE SYNTHASE"/>
    <property type="match status" value="1"/>
</dbReference>
<proteinExistence type="predicted"/>
<dbReference type="CDD" id="cd00093">
    <property type="entry name" value="HTH_XRE"/>
    <property type="match status" value="1"/>
</dbReference>
<accession>A0A1J5NV26</accession>
<evidence type="ECO:0000256" key="1">
    <source>
        <dbReference type="ARBA" id="ARBA00023125"/>
    </source>
</evidence>
<name>A0A1J5NV26_9ZZZZ</name>
<dbReference type="InterPro" id="IPR001387">
    <property type="entry name" value="Cro/C1-type_HTH"/>
</dbReference>
<feature type="domain" description="HTH cro/C1-type" evidence="2">
    <location>
        <begin position="15"/>
        <end position="70"/>
    </location>
</feature>
<dbReference type="AlphaFoldDB" id="A0A1J5NV26"/>
<dbReference type="GO" id="GO:0003677">
    <property type="term" value="F:DNA binding"/>
    <property type="evidence" value="ECO:0007669"/>
    <property type="project" value="UniProtKB-KW"/>
</dbReference>
<dbReference type="PROSITE" id="PS50943">
    <property type="entry name" value="HTH_CROC1"/>
    <property type="match status" value="1"/>
</dbReference>
<evidence type="ECO:0000259" key="2">
    <source>
        <dbReference type="PROSITE" id="PS50943"/>
    </source>
</evidence>
<dbReference type="SMART" id="SM00530">
    <property type="entry name" value="HTH_XRE"/>
    <property type="match status" value="1"/>
</dbReference>
<evidence type="ECO:0000313" key="3">
    <source>
        <dbReference type="EMBL" id="OIQ63057.1"/>
    </source>
</evidence>
<dbReference type="InterPro" id="IPR050807">
    <property type="entry name" value="TransReg_Diox_bact_type"/>
</dbReference>
<dbReference type="Gene3D" id="1.10.260.40">
    <property type="entry name" value="lambda repressor-like DNA-binding domains"/>
    <property type="match status" value="1"/>
</dbReference>
<dbReference type="InterPro" id="IPR010982">
    <property type="entry name" value="Lambda_DNA-bd_dom_sf"/>
</dbReference>
<reference evidence="3" key="1">
    <citation type="submission" date="2016-10" db="EMBL/GenBank/DDBJ databases">
        <title>Sequence of Gallionella enrichment culture.</title>
        <authorList>
            <person name="Poehlein A."/>
            <person name="Muehling M."/>
            <person name="Daniel R."/>
        </authorList>
    </citation>
    <scope>NUCLEOTIDE SEQUENCE</scope>
</reference>
<dbReference type="GO" id="GO:0003700">
    <property type="term" value="F:DNA-binding transcription factor activity"/>
    <property type="evidence" value="ECO:0007669"/>
    <property type="project" value="TreeGrafter"/>
</dbReference>
<dbReference type="SUPFAM" id="SSF47413">
    <property type="entry name" value="lambda repressor-like DNA-binding domains"/>
    <property type="match status" value="1"/>
</dbReference>